<keyword evidence="2" id="KW-1185">Reference proteome</keyword>
<sequence>MKYLRILIARRALARMVQANRARIQSPEYKARSAAAHKGWATKRRAGA</sequence>
<evidence type="ECO:0000313" key="2">
    <source>
        <dbReference type="Proteomes" id="UP000295493"/>
    </source>
</evidence>
<gene>
    <name evidence="1" type="ORF">EV664_107154</name>
</gene>
<dbReference type="Proteomes" id="UP000295493">
    <property type="component" value="Unassembled WGS sequence"/>
</dbReference>
<dbReference type="RefSeq" id="WP_162848831.1">
    <property type="nucleotide sequence ID" value="NZ_BMLU01000007.1"/>
</dbReference>
<name>A0A4R6FJW4_9SPHN</name>
<comment type="caution">
    <text evidence="1">The sequence shown here is derived from an EMBL/GenBank/DDBJ whole genome shotgun (WGS) entry which is preliminary data.</text>
</comment>
<accession>A0A4R6FJW4</accession>
<proteinExistence type="predicted"/>
<dbReference type="EMBL" id="SNWD01000007">
    <property type="protein sequence ID" value="TDN81752.1"/>
    <property type="molecule type" value="Genomic_DNA"/>
</dbReference>
<protein>
    <submittedName>
        <fullName evidence="1">Uncharacterized protein</fullName>
    </submittedName>
</protein>
<evidence type="ECO:0000313" key="1">
    <source>
        <dbReference type="EMBL" id="TDN81752.1"/>
    </source>
</evidence>
<reference evidence="1 2" key="1">
    <citation type="submission" date="2019-03" db="EMBL/GenBank/DDBJ databases">
        <title>Genomic Encyclopedia of Type Strains, Phase IV (KMG-IV): sequencing the most valuable type-strain genomes for metagenomic binning, comparative biology and taxonomic classification.</title>
        <authorList>
            <person name="Goeker M."/>
        </authorList>
    </citation>
    <scope>NUCLEOTIDE SEQUENCE [LARGE SCALE GENOMIC DNA]</scope>
    <source>
        <strain evidence="1 2">DSM 25059</strain>
    </source>
</reference>
<organism evidence="1 2">
    <name type="scientific">Stakelama pacifica</name>
    <dbReference type="NCBI Taxonomy" id="517720"/>
    <lineage>
        <taxon>Bacteria</taxon>
        <taxon>Pseudomonadati</taxon>
        <taxon>Pseudomonadota</taxon>
        <taxon>Alphaproteobacteria</taxon>
        <taxon>Sphingomonadales</taxon>
        <taxon>Sphingomonadaceae</taxon>
        <taxon>Stakelama</taxon>
    </lineage>
</organism>
<dbReference type="AlphaFoldDB" id="A0A4R6FJW4"/>